<evidence type="ECO:0000313" key="1">
    <source>
        <dbReference type="EMBL" id="EEE59472.1"/>
    </source>
</evidence>
<gene>
    <name evidence="1" type="ORF">OsJ_11678</name>
</gene>
<proteinExistence type="predicted"/>
<reference evidence="1" key="2">
    <citation type="submission" date="2008-12" db="EMBL/GenBank/DDBJ databases">
        <title>Improved gene annotation of the rice (Oryza sativa) genomes.</title>
        <authorList>
            <person name="Wang J."/>
            <person name="Li R."/>
            <person name="Fan W."/>
            <person name="Huang Q."/>
            <person name="Zhang J."/>
            <person name="Zhou Y."/>
            <person name="Hu Y."/>
            <person name="Zi S."/>
            <person name="Li J."/>
            <person name="Ni P."/>
            <person name="Zheng H."/>
            <person name="Zhang Y."/>
            <person name="Zhao M."/>
            <person name="Hao Q."/>
            <person name="McDermott J."/>
            <person name="Samudrala R."/>
            <person name="Kristiansen K."/>
            <person name="Wong G.K.-S."/>
        </authorList>
    </citation>
    <scope>NUCLEOTIDE SEQUENCE</scope>
</reference>
<sequence>MTLQDIDYCEDPNEDDDAQSQTVQAAYYDWDFDNGAKSIDIQDNSVQGCHRGFGFLAFHPFKEVVFLHYSLERELAYNLNSFKVQDLEYHCQVKYQVIGPPLSFDVCRYKEFHLGRSEKDIDYCEDPNEDDDAQSQTVQAAYYDWDFDNGAKSIDIQDNSVQGCHRGFGFLAFHPFKEVVFLHYSLERELAYNLNSFKVQDLGNLCPKDYGFDTEPYVESSFPYHAGWRCFLKNKFDI</sequence>
<protein>
    <submittedName>
        <fullName evidence="1">Uncharacterized protein</fullName>
    </submittedName>
</protein>
<accession>B9F9M4</accession>
<dbReference type="PANTHER" id="PTHR34591:SF54">
    <property type="entry name" value="F-BOX DOMAIN CONTAINING PROTEIN, EXPRESSED"/>
    <property type="match status" value="1"/>
</dbReference>
<dbReference type="AlphaFoldDB" id="B9F9M4"/>
<reference evidence="1" key="1">
    <citation type="journal article" date="2005" name="PLoS Biol.">
        <title>The genomes of Oryza sativa: a history of duplications.</title>
        <authorList>
            <person name="Yu J."/>
            <person name="Wang J."/>
            <person name="Lin W."/>
            <person name="Li S."/>
            <person name="Li H."/>
            <person name="Zhou J."/>
            <person name="Ni P."/>
            <person name="Dong W."/>
            <person name="Hu S."/>
            <person name="Zeng C."/>
            <person name="Zhang J."/>
            <person name="Zhang Y."/>
            <person name="Li R."/>
            <person name="Xu Z."/>
            <person name="Li S."/>
            <person name="Li X."/>
            <person name="Zheng H."/>
            <person name="Cong L."/>
            <person name="Lin L."/>
            <person name="Yin J."/>
            <person name="Geng J."/>
            <person name="Li G."/>
            <person name="Shi J."/>
            <person name="Liu J."/>
            <person name="Lv H."/>
            <person name="Li J."/>
            <person name="Wang J."/>
            <person name="Deng Y."/>
            <person name="Ran L."/>
            <person name="Shi X."/>
            <person name="Wang X."/>
            <person name="Wu Q."/>
            <person name="Li C."/>
            <person name="Ren X."/>
            <person name="Wang J."/>
            <person name="Wang X."/>
            <person name="Li D."/>
            <person name="Liu D."/>
            <person name="Zhang X."/>
            <person name="Ji Z."/>
            <person name="Zhao W."/>
            <person name="Sun Y."/>
            <person name="Zhang Z."/>
            <person name="Bao J."/>
            <person name="Han Y."/>
            <person name="Dong L."/>
            <person name="Ji J."/>
            <person name="Chen P."/>
            <person name="Wu S."/>
            <person name="Liu J."/>
            <person name="Xiao Y."/>
            <person name="Bu D."/>
            <person name="Tan J."/>
            <person name="Yang L."/>
            <person name="Ye C."/>
            <person name="Zhang J."/>
            <person name="Xu J."/>
            <person name="Zhou Y."/>
            <person name="Yu Y."/>
            <person name="Zhang B."/>
            <person name="Zhuang S."/>
            <person name="Wei H."/>
            <person name="Liu B."/>
            <person name="Lei M."/>
            <person name="Yu H."/>
            <person name="Li Y."/>
            <person name="Xu H."/>
            <person name="Wei S."/>
            <person name="He X."/>
            <person name="Fang L."/>
            <person name="Zhang Z."/>
            <person name="Zhang Y."/>
            <person name="Huang X."/>
            <person name="Su Z."/>
            <person name="Tong W."/>
            <person name="Li J."/>
            <person name="Tong Z."/>
            <person name="Li S."/>
            <person name="Ye J."/>
            <person name="Wang L."/>
            <person name="Fang L."/>
            <person name="Lei T."/>
            <person name="Chen C."/>
            <person name="Chen H."/>
            <person name="Xu Z."/>
            <person name="Li H."/>
            <person name="Huang H."/>
            <person name="Zhang F."/>
            <person name="Xu H."/>
            <person name="Li N."/>
            <person name="Zhao C."/>
            <person name="Li S."/>
            <person name="Dong L."/>
            <person name="Huang Y."/>
            <person name="Li L."/>
            <person name="Xi Y."/>
            <person name="Qi Q."/>
            <person name="Li W."/>
            <person name="Zhang B."/>
            <person name="Hu W."/>
            <person name="Zhang Y."/>
            <person name="Tian X."/>
            <person name="Jiao Y."/>
            <person name="Liang X."/>
            <person name="Jin J."/>
            <person name="Gao L."/>
            <person name="Zheng W."/>
            <person name="Hao B."/>
            <person name="Liu S."/>
            <person name="Wang W."/>
            <person name="Yuan L."/>
            <person name="Cao M."/>
            <person name="McDermott J."/>
            <person name="Samudrala R."/>
            <person name="Wang J."/>
            <person name="Wong G.K."/>
            <person name="Yang H."/>
        </authorList>
    </citation>
    <scope>NUCLEOTIDE SEQUENCE [LARGE SCALE GENOMIC DNA]</scope>
</reference>
<dbReference type="Proteomes" id="UP000007752">
    <property type="component" value="Chromosome 3"/>
</dbReference>
<name>B9F9M4_ORYSJ</name>
<dbReference type="EMBL" id="CM000140">
    <property type="protein sequence ID" value="EEE59472.1"/>
    <property type="molecule type" value="Genomic_DNA"/>
</dbReference>
<organism evidence="1">
    <name type="scientific">Oryza sativa subsp. japonica</name>
    <name type="common">Rice</name>
    <dbReference type="NCBI Taxonomy" id="39947"/>
    <lineage>
        <taxon>Eukaryota</taxon>
        <taxon>Viridiplantae</taxon>
        <taxon>Streptophyta</taxon>
        <taxon>Embryophyta</taxon>
        <taxon>Tracheophyta</taxon>
        <taxon>Spermatophyta</taxon>
        <taxon>Magnoliopsida</taxon>
        <taxon>Liliopsida</taxon>
        <taxon>Poales</taxon>
        <taxon>Poaceae</taxon>
        <taxon>BOP clade</taxon>
        <taxon>Oryzoideae</taxon>
        <taxon>Oryzeae</taxon>
        <taxon>Oryzinae</taxon>
        <taxon>Oryza</taxon>
        <taxon>Oryza sativa</taxon>
    </lineage>
</organism>
<dbReference type="PANTHER" id="PTHR34591">
    <property type="entry name" value="OS03G0653100 PROTEIN-RELATED"/>
    <property type="match status" value="1"/>
</dbReference>